<dbReference type="EMBL" id="FR916313">
    <property type="protein sequence ID" value="CDQ93905.1"/>
    <property type="molecule type" value="Genomic_DNA"/>
</dbReference>
<dbReference type="InterPro" id="IPR001304">
    <property type="entry name" value="C-type_lectin-like"/>
</dbReference>
<dbReference type="AlphaFoldDB" id="A0A060YXZ2"/>
<protein>
    <recommendedName>
        <fullName evidence="2">C-type lectin domain-containing protein</fullName>
    </recommendedName>
</protein>
<dbReference type="Gene3D" id="3.10.100.10">
    <property type="entry name" value="Mannose-Binding Protein A, subunit A"/>
    <property type="match status" value="1"/>
</dbReference>
<reference evidence="3" key="1">
    <citation type="journal article" date="2014" name="Nat. Commun.">
        <title>The rainbow trout genome provides novel insights into evolution after whole-genome duplication in vertebrates.</title>
        <authorList>
            <person name="Berthelot C."/>
            <person name="Brunet F."/>
            <person name="Chalopin D."/>
            <person name="Juanchich A."/>
            <person name="Bernard M."/>
            <person name="Noel B."/>
            <person name="Bento P."/>
            <person name="Da Silva C."/>
            <person name="Labadie K."/>
            <person name="Alberti A."/>
            <person name="Aury J.M."/>
            <person name="Louis A."/>
            <person name="Dehais P."/>
            <person name="Bardou P."/>
            <person name="Montfort J."/>
            <person name="Klopp C."/>
            <person name="Cabau C."/>
            <person name="Gaspin C."/>
            <person name="Thorgaard G.H."/>
            <person name="Boussaha M."/>
            <person name="Quillet E."/>
            <person name="Guyomard R."/>
            <person name="Galiana D."/>
            <person name="Bobe J."/>
            <person name="Volff J.N."/>
            <person name="Genet C."/>
            <person name="Wincker P."/>
            <person name="Jaillon O."/>
            <person name="Roest Crollius H."/>
            <person name="Guiguen Y."/>
        </authorList>
    </citation>
    <scope>NUCLEOTIDE SEQUENCE [LARGE SCALE GENOMIC DNA]</scope>
</reference>
<gene>
    <name evidence="3" type="ORF">GSONMT00032591001</name>
</gene>
<dbReference type="PROSITE" id="PS50041">
    <property type="entry name" value="C_TYPE_LECTIN_2"/>
    <property type="match status" value="1"/>
</dbReference>
<evidence type="ECO:0000259" key="2">
    <source>
        <dbReference type="PROSITE" id="PS50041"/>
    </source>
</evidence>
<feature type="non-terminal residue" evidence="3">
    <location>
        <position position="1"/>
    </location>
</feature>
<dbReference type="SMART" id="SM00034">
    <property type="entry name" value="CLECT"/>
    <property type="match status" value="1"/>
</dbReference>
<dbReference type="InterPro" id="IPR016186">
    <property type="entry name" value="C-type_lectin-like/link_sf"/>
</dbReference>
<feature type="compositionally biased region" description="Basic and acidic residues" evidence="1">
    <location>
        <begin position="162"/>
        <end position="241"/>
    </location>
</feature>
<feature type="domain" description="C-type lectin" evidence="2">
    <location>
        <begin position="632"/>
        <end position="753"/>
    </location>
</feature>
<dbReference type="PANTHER" id="PTHR22803">
    <property type="entry name" value="MANNOSE, PHOSPHOLIPASE, LECTIN RECEPTOR RELATED"/>
    <property type="match status" value="1"/>
</dbReference>
<name>A0A060YXZ2_ONCMY</name>
<dbReference type="PaxDb" id="8022-A0A060YXZ2"/>
<organism evidence="3 4">
    <name type="scientific">Oncorhynchus mykiss</name>
    <name type="common">Rainbow trout</name>
    <name type="synonym">Salmo gairdneri</name>
    <dbReference type="NCBI Taxonomy" id="8022"/>
    <lineage>
        <taxon>Eukaryota</taxon>
        <taxon>Metazoa</taxon>
        <taxon>Chordata</taxon>
        <taxon>Craniata</taxon>
        <taxon>Vertebrata</taxon>
        <taxon>Euteleostomi</taxon>
        <taxon>Actinopterygii</taxon>
        <taxon>Neopterygii</taxon>
        <taxon>Teleostei</taxon>
        <taxon>Protacanthopterygii</taxon>
        <taxon>Salmoniformes</taxon>
        <taxon>Salmonidae</taxon>
        <taxon>Salmoninae</taxon>
        <taxon>Oncorhynchus</taxon>
    </lineage>
</organism>
<evidence type="ECO:0000313" key="3">
    <source>
        <dbReference type="EMBL" id="CDQ93905.1"/>
    </source>
</evidence>
<dbReference type="SUPFAM" id="SSF56436">
    <property type="entry name" value="C-type lectin-like"/>
    <property type="match status" value="1"/>
</dbReference>
<proteinExistence type="predicted"/>
<sequence length="756" mass="87012">GRGVIKSEGTALSRVRRAHNKLIKRQTPQSRQLEPLPRLHSQMKMKTLVFLLLSLTVALGRAHGVMDERIDEWKPPLHQREIYPVLRDQEKPAGWNTEAIVKQTQLSSVVEEKPNELSLLVQEKPEELSPLVPENLVEPSLDLQVNPVRHEKPAEWMPVVQKKPETEDTVELEKKVEQAQEKPVEKAQEKAVEKAQEKPVEKAQEKAVEKAQEQPVEKVQEKPVQKSQEKPVEKAQEKPEEPSPPVHVKREELSPPVQEKTEELSPVEQEKPRLDVAPVVEEELVEVGPAAEKETQPEQEMEAEMEEDLLRMEDPEMGKPEMEEAEMGLNMEQPEMEGKEMEEPEMEESEVPRVKMEPEVEMETEVEMTLAMGEGLTYQEEGPLMEGEYVMAEEPIMDLEPLPEDNLIEQYWRGSSPMDGNKMAPEIMYNFDLEEEPMTELEPLLREGPSLEEDDEYVMAEQPIMELEPEMWDVPFGENPITIDYAIKGEEPVRELMEDIEPTMEREYFLAEEPIMELEPEMRDGLYTGHYPMSDSAVMVEEPMMELEPLEEKRHLREERLLLEEGVRVRERPLMEQPTMGKGPMMDGEARMWVEPERAKRSLNREDREVGLKENMAQLEPTGRSSCSGVVLEGKCYQFFRGPKTASDAEFYCQANVPRGHLASITSQTIHIQVMGLMKQQIGEYTRTWVGGLRYLDTGRFIWLDGAHWHYEDWLPGEPNYTAGVENCLELLSLGNGKFNDMPCWDLRAFVCSHPV</sequence>
<accession>A0A060YXZ2</accession>
<feature type="region of interest" description="Disordered" evidence="1">
    <location>
        <begin position="156"/>
        <end position="305"/>
    </location>
</feature>
<feature type="compositionally biased region" description="Basic and acidic residues" evidence="1">
    <location>
        <begin position="248"/>
        <end position="274"/>
    </location>
</feature>
<dbReference type="STRING" id="8022.A0A060YXZ2"/>
<evidence type="ECO:0000313" key="4">
    <source>
        <dbReference type="Proteomes" id="UP000193380"/>
    </source>
</evidence>
<dbReference type="Proteomes" id="UP000193380">
    <property type="component" value="Unassembled WGS sequence"/>
</dbReference>
<dbReference type="InterPro" id="IPR050111">
    <property type="entry name" value="C-type_lectin/snaclec_domain"/>
</dbReference>
<evidence type="ECO:0000256" key="1">
    <source>
        <dbReference type="SAM" id="MobiDB-lite"/>
    </source>
</evidence>
<dbReference type="Pfam" id="PF00059">
    <property type="entry name" value="Lectin_C"/>
    <property type="match status" value="1"/>
</dbReference>
<dbReference type="InterPro" id="IPR016187">
    <property type="entry name" value="CTDL_fold"/>
</dbReference>
<reference evidence="3" key="2">
    <citation type="submission" date="2014-03" db="EMBL/GenBank/DDBJ databases">
        <authorList>
            <person name="Genoscope - CEA"/>
        </authorList>
    </citation>
    <scope>NUCLEOTIDE SEQUENCE</scope>
</reference>